<accession>A0A316AS49</accession>
<organism evidence="2 3">
    <name type="scientific">Dyadobacter jejuensis</name>
    <dbReference type="NCBI Taxonomy" id="1082580"/>
    <lineage>
        <taxon>Bacteria</taxon>
        <taxon>Pseudomonadati</taxon>
        <taxon>Bacteroidota</taxon>
        <taxon>Cytophagia</taxon>
        <taxon>Cytophagales</taxon>
        <taxon>Spirosomataceae</taxon>
        <taxon>Dyadobacter</taxon>
    </lineage>
</organism>
<dbReference type="Proteomes" id="UP000245880">
    <property type="component" value="Unassembled WGS sequence"/>
</dbReference>
<comment type="caution">
    <text evidence="2">The sequence shown here is derived from an EMBL/GenBank/DDBJ whole genome shotgun (WGS) entry which is preliminary data.</text>
</comment>
<dbReference type="RefSeq" id="WP_109673516.1">
    <property type="nucleotide sequence ID" value="NZ_QGDT01000002.1"/>
</dbReference>
<feature type="chain" id="PRO_5016363227" description="Carboxypeptidase family protein" evidence="1">
    <location>
        <begin position="21"/>
        <end position="147"/>
    </location>
</feature>
<name>A0A316AS49_9BACT</name>
<evidence type="ECO:0000313" key="2">
    <source>
        <dbReference type="EMBL" id="PWJ59670.1"/>
    </source>
</evidence>
<gene>
    <name evidence="2" type="ORF">CLV98_102504</name>
</gene>
<dbReference type="AlphaFoldDB" id="A0A316AS49"/>
<keyword evidence="1" id="KW-0732">Signal</keyword>
<evidence type="ECO:0000256" key="1">
    <source>
        <dbReference type="SAM" id="SignalP"/>
    </source>
</evidence>
<dbReference type="InterPro" id="IPR008969">
    <property type="entry name" value="CarboxyPept-like_regulatory"/>
</dbReference>
<dbReference type="OrthoDB" id="961306at2"/>
<evidence type="ECO:0000313" key="3">
    <source>
        <dbReference type="Proteomes" id="UP000245880"/>
    </source>
</evidence>
<dbReference type="PROSITE" id="PS51257">
    <property type="entry name" value="PROKAR_LIPOPROTEIN"/>
    <property type="match status" value="1"/>
</dbReference>
<feature type="signal peptide" evidence="1">
    <location>
        <begin position="1"/>
        <end position="20"/>
    </location>
</feature>
<dbReference type="SUPFAM" id="SSF49464">
    <property type="entry name" value="Carboxypeptidase regulatory domain-like"/>
    <property type="match status" value="1"/>
</dbReference>
<reference evidence="2 3" key="1">
    <citation type="submission" date="2018-03" db="EMBL/GenBank/DDBJ databases">
        <title>Genomic Encyclopedia of Archaeal and Bacterial Type Strains, Phase II (KMG-II): from individual species to whole genera.</title>
        <authorList>
            <person name="Goeker M."/>
        </authorList>
    </citation>
    <scope>NUCLEOTIDE SEQUENCE [LARGE SCALE GENOMIC DNA]</scope>
    <source>
        <strain evidence="2 3">DSM 100346</strain>
    </source>
</reference>
<dbReference type="EMBL" id="QGDT01000002">
    <property type="protein sequence ID" value="PWJ59670.1"/>
    <property type="molecule type" value="Genomic_DNA"/>
</dbReference>
<evidence type="ECO:0008006" key="4">
    <source>
        <dbReference type="Google" id="ProtNLM"/>
    </source>
</evidence>
<keyword evidence="3" id="KW-1185">Reference proteome</keyword>
<proteinExistence type="predicted"/>
<protein>
    <recommendedName>
        <fullName evidence="4">Carboxypeptidase family protein</fullName>
    </recommendedName>
</protein>
<sequence length="147" mass="16038">MKRRQLLKLLGLASPTLLIAASCKEKLPTSPTIVTGKIIDEKGLPLEGAGLRLSGTNWKGFTPVPTFLSVTAESDKDGNYKLSQLIPKDTEVVSILSMATDKVPTGNQGYVPYVSRNNSFVPETAPVDIARENWGKTTTLNYQFIKQ</sequence>